<dbReference type="EMBL" id="JAIWYP010000004">
    <property type="protein sequence ID" value="KAH3842289.1"/>
    <property type="molecule type" value="Genomic_DNA"/>
</dbReference>
<reference evidence="2" key="2">
    <citation type="submission" date="2020-11" db="EMBL/GenBank/DDBJ databases">
        <authorList>
            <person name="McCartney M.A."/>
            <person name="Auch B."/>
            <person name="Kono T."/>
            <person name="Mallez S."/>
            <person name="Becker A."/>
            <person name="Gohl D.M."/>
            <person name="Silverstein K.A.T."/>
            <person name="Koren S."/>
            <person name="Bechman K.B."/>
            <person name="Herman A."/>
            <person name="Abrahante J.E."/>
            <person name="Garbe J."/>
        </authorList>
    </citation>
    <scope>NUCLEOTIDE SEQUENCE</scope>
    <source>
        <strain evidence="2">Duluth1</strain>
        <tissue evidence="2">Whole animal</tissue>
    </source>
</reference>
<evidence type="ECO:0000313" key="1">
    <source>
        <dbReference type="EMBL" id="KAH3842286.1"/>
    </source>
</evidence>
<proteinExistence type="predicted"/>
<sequence length="77" mass="8620">MWLTGPRKSANFRRSWAHIRGDKRDIRLPLWDYAANTFGVSVPSATPETTAPRRALELGGCVAHRATNACQVSSYFQ</sequence>
<reference evidence="2" key="1">
    <citation type="journal article" date="2019" name="bioRxiv">
        <title>The Genome of the Zebra Mussel, Dreissena polymorpha: A Resource for Invasive Species Research.</title>
        <authorList>
            <person name="McCartney M.A."/>
            <person name="Auch B."/>
            <person name="Kono T."/>
            <person name="Mallez S."/>
            <person name="Zhang Y."/>
            <person name="Obille A."/>
            <person name="Becker A."/>
            <person name="Abrahante J.E."/>
            <person name="Garbe J."/>
            <person name="Badalamenti J.P."/>
            <person name="Herman A."/>
            <person name="Mangelson H."/>
            <person name="Liachko I."/>
            <person name="Sullivan S."/>
            <person name="Sone E.D."/>
            <person name="Koren S."/>
            <person name="Silverstein K.A.T."/>
            <person name="Beckman K.B."/>
            <person name="Gohl D.M."/>
        </authorList>
    </citation>
    <scope>NUCLEOTIDE SEQUENCE</scope>
    <source>
        <strain evidence="2">Duluth1</strain>
        <tissue evidence="2">Whole animal</tissue>
    </source>
</reference>
<accession>A0A9D4KMM0</accession>
<name>A0A9D4KMM0_DREPO</name>
<keyword evidence="3" id="KW-1185">Reference proteome</keyword>
<organism evidence="2 3">
    <name type="scientific">Dreissena polymorpha</name>
    <name type="common">Zebra mussel</name>
    <name type="synonym">Mytilus polymorpha</name>
    <dbReference type="NCBI Taxonomy" id="45954"/>
    <lineage>
        <taxon>Eukaryota</taxon>
        <taxon>Metazoa</taxon>
        <taxon>Spiralia</taxon>
        <taxon>Lophotrochozoa</taxon>
        <taxon>Mollusca</taxon>
        <taxon>Bivalvia</taxon>
        <taxon>Autobranchia</taxon>
        <taxon>Heteroconchia</taxon>
        <taxon>Euheterodonta</taxon>
        <taxon>Imparidentia</taxon>
        <taxon>Neoheterodontei</taxon>
        <taxon>Myida</taxon>
        <taxon>Dreissenoidea</taxon>
        <taxon>Dreissenidae</taxon>
        <taxon>Dreissena</taxon>
    </lineage>
</organism>
<protein>
    <submittedName>
        <fullName evidence="2">Uncharacterized protein</fullName>
    </submittedName>
</protein>
<evidence type="ECO:0000313" key="2">
    <source>
        <dbReference type="EMBL" id="KAH3842289.1"/>
    </source>
</evidence>
<evidence type="ECO:0000313" key="3">
    <source>
        <dbReference type="Proteomes" id="UP000828390"/>
    </source>
</evidence>
<comment type="caution">
    <text evidence="2">The sequence shown here is derived from an EMBL/GenBank/DDBJ whole genome shotgun (WGS) entry which is preliminary data.</text>
</comment>
<dbReference type="Proteomes" id="UP000828390">
    <property type="component" value="Unassembled WGS sequence"/>
</dbReference>
<gene>
    <name evidence="1" type="ORF">DPMN_115783</name>
    <name evidence="2" type="ORF">DPMN_115786</name>
</gene>
<dbReference type="AlphaFoldDB" id="A0A9D4KMM0"/>
<dbReference type="EMBL" id="JAIWYP010000004">
    <property type="protein sequence ID" value="KAH3842286.1"/>
    <property type="molecule type" value="Genomic_DNA"/>
</dbReference>